<dbReference type="EMBL" id="BQNZ01000004">
    <property type="protein sequence ID" value="GKH73962.1"/>
    <property type="molecule type" value="Genomic_DNA"/>
</dbReference>
<dbReference type="AlphaFoldDB" id="A0AA37KGW6"/>
<dbReference type="SUPFAM" id="SSF52540">
    <property type="entry name" value="P-loop containing nucleoside triphosphate hydrolases"/>
    <property type="match status" value="1"/>
</dbReference>
<dbReference type="InterPro" id="IPR014907">
    <property type="entry name" value="BT4734-like_N"/>
</dbReference>
<keyword evidence="4" id="KW-0067">ATP-binding</keyword>
<protein>
    <submittedName>
        <fullName evidence="4">Helicase</fullName>
    </submittedName>
</protein>
<evidence type="ECO:0000259" key="3">
    <source>
        <dbReference type="Pfam" id="PF12990"/>
    </source>
</evidence>
<dbReference type="Pfam" id="PF08800">
    <property type="entry name" value="BT4734-like_N"/>
    <property type="match status" value="1"/>
</dbReference>
<gene>
    <name evidence="4" type="ORF">CE91St3_38250</name>
</gene>
<dbReference type="PANTHER" id="PTHR34985">
    <property type="entry name" value="SLR0554 PROTEIN"/>
    <property type="match status" value="1"/>
</dbReference>
<feature type="domain" description="Virulence-associated protein E-like" evidence="1">
    <location>
        <begin position="406"/>
        <end position="618"/>
    </location>
</feature>
<proteinExistence type="predicted"/>
<feature type="domain" description="DUF3874" evidence="3">
    <location>
        <begin position="620"/>
        <end position="691"/>
    </location>
</feature>
<keyword evidence="4" id="KW-0378">Hydrolase</keyword>
<comment type="caution">
    <text evidence="4">The sequence shown here is derived from an EMBL/GenBank/DDBJ whole genome shotgun (WGS) entry which is preliminary data.</text>
</comment>
<keyword evidence="4" id="KW-0347">Helicase</keyword>
<dbReference type="RefSeq" id="WP_005640205.1">
    <property type="nucleotide sequence ID" value="NZ_BAABYG010000001.1"/>
</dbReference>
<evidence type="ECO:0000313" key="5">
    <source>
        <dbReference type="Proteomes" id="UP001055114"/>
    </source>
</evidence>
<dbReference type="GO" id="GO:0004386">
    <property type="term" value="F:helicase activity"/>
    <property type="evidence" value="ECO:0007669"/>
    <property type="project" value="UniProtKB-KW"/>
</dbReference>
<dbReference type="GeneID" id="49202595"/>
<evidence type="ECO:0000259" key="1">
    <source>
        <dbReference type="Pfam" id="PF05272"/>
    </source>
</evidence>
<dbReference type="PANTHER" id="PTHR34985:SF1">
    <property type="entry name" value="SLR0554 PROTEIN"/>
    <property type="match status" value="1"/>
</dbReference>
<dbReference type="InterPro" id="IPR007936">
    <property type="entry name" value="VapE-like_dom"/>
</dbReference>
<organism evidence="4 5">
    <name type="scientific">Parabacteroides merdae</name>
    <dbReference type="NCBI Taxonomy" id="46503"/>
    <lineage>
        <taxon>Bacteria</taxon>
        <taxon>Pseudomonadati</taxon>
        <taxon>Bacteroidota</taxon>
        <taxon>Bacteroidia</taxon>
        <taxon>Bacteroidales</taxon>
        <taxon>Tannerellaceae</taxon>
        <taxon>Parabacteroides</taxon>
    </lineage>
</organism>
<accession>A0AA37KGW6</accession>
<dbReference type="InterPro" id="IPR027417">
    <property type="entry name" value="P-loop_NTPase"/>
</dbReference>
<dbReference type="Pfam" id="PF05272">
    <property type="entry name" value="VapE-like_dom"/>
    <property type="match status" value="1"/>
</dbReference>
<dbReference type="Pfam" id="PF12990">
    <property type="entry name" value="DUF3874"/>
    <property type="match status" value="1"/>
</dbReference>
<dbReference type="InterPro" id="IPR024450">
    <property type="entry name" value="DUF3874"/>
</dbReference>
<name>A0AA37KGW6_9BACT</name>
<sequence>MQITYYRHKKGVLRMHSRDMEYIVGLLKNGKDAEAILSVRRKLNMAFLARTTDLSGKLPVLAFGSTFKKNGDGIQLRRYNGYVLLEVNGLESQSEAEAVRREAAALPQTLLAFVGLSGRSVKIVVPFVLPDGSLPKKEEQARMFHAAAYQLAVRHYQPQLGSIISLKEPFLSRGCRMSVDPDAYYNPDAVAIRIEQPLQMPDGGDLKIVPSPVRDPLEMMAPGADRNGQIATLFSVILMEMTRRFSESPEDDIQLLFIDLAQACCRLGIPEEEAVGWTLRYEALKKYKIDVRMAFRTAYTLENVSNRAEPLSSVPPSMSLVLRLDEFMNRRYFFRTNEMSGGVEYLDRSMIQFVYKPYTTKVRNSICLEAQQEGLNVWDKDIDRYVNSDRVPIYHPIDHFLGNLPAWDGKERIRALAGRVPCDNPVWGDLFYRWFLSMVAHWMELDSEHGNSTTPLLVGGQGCGKSTFCLNLLPPVLRPYYTDSIDFGNRRGAELALHRYALINIDEFDSVKSSHQSFLKHILQKAVVNTRLPYQSASRNLRRYATFIATSNNYDLLTDPTGSRRFICVEVKGRIDYAQPIDYDQLYAEAKELLRRGERFWFTPEEEALITENNRDFQQQPAEEQLFLRYFKIAEDIEEAKPLLASEILDMIAEKQPGFNITKTMIFNFGKLLKRNSVPNKRTMRGTCYYVEEVDG</sequence>
<feature type="domain" description="BT4734-like N-terminal" evidence="2">
    <location>
        <begin position="56"/>
        <end position="185"/>
    </location>
</feature>
<keyword evidence="4" id="KW-0547">Nucleotide-binding</keyword>
<evidence type="ECO:0000313" key="4">
    <source>
        <dbReference type="EMBL" id="GKH73962.1"/>
    </source>
</evidence>
<reference evidence="4" key="1">
    <citation type="submission" date="2022-01" db="EMBL/GenBank/DDBJ databases">
        <title>Novel bile acid biosynthetic pathways are enriched in the microbiome of centenarians.</title>
        <authorList>
            <person name="Sato Y."/>
            <person name="Atarashi K."/>
            <person name="Plichta R.D."/>
            <person name="Arai Y."/>
            <person name="Sasajima S."/>
            <person name="Kearney M.S."/>
            <person name="Suda W."/>
            <person name="Takeshita K."/>
            <person name="Sasaki T."/>
            <person name="Okamoto S."/>
            <person name="Skelly N.A."/>
            <person name="Okamura Y."/>
            <person name="Vlamakis H."/>
            <person name="Li Y."/>
            <person name="Tanoue T."/>
            <person name="Takei H."/>
            <person name="Nittono H."/>
            <person name="Narushima S."/>
            <person name="Irie J."/>
            <person name="Itoh H."/>
            <person name="Moriya K."/>
            <person name="Sugiura Y."/>
            <person name="Suematsu M."/>
            <person name="Moritoki N."/>
            <person name="Shibata S."/>
            <person name="Littman R.D."/>
            <person name="Fischbach A.M."/>
            <person name="Uwamino Y."/>
            <person name="Inoue T."/>
            <person name="Honda A."/>
            <person name="Hattori M."/>
            <person name="Murai T."/>
            <person name="Xavier J.R."/>
            <person name="Hirose N."/>
            <person name="Honda K."/>
        </authorList>
    </citation>
    <scope>NUCLEOTIDE SEQUENCE</scope>
    <source>
        <strain evidence="4">CE91-St3</strain>
    </source>
</reference>
<dbReference type="Proteomes" id="UP001055114">
    <property type="component" value="Unassembled WGS sequence"/>
</dbReference>
<evidence type="ECO:0000259" key="2">
    <source>
        <dbReference type="Pfam" id="PF08800"/>
    </source>
</evidence>